<organism evidence="1 2">
    <name type="scientific">Neurospora intermedia</name>
    <dbReference type="NCBI Taxonomy" id="5142"/>
    <lineage>
        <taxon>Eukaryota</taxon>
        <taxon>Fungi</taxon>
        <taxon>Dikarya</taxon>
        <taxon>Ascomycota</taxon>
        <taxon>Pezizomycotina</taxon>
        <taxon>Sordariomycetes</taxon>
        <taxon>Sordariomycetidae</taxon>
        <taxon>Sordariales</taxon>
        <taxon>Sordariaceae</taxon>
        <taxon>Neurospora</taxon>
    </lineage>
</organism>
<dbReference type="Proteomes" id="UP001451303">
    <property type="component" value="Unassembled WGS sequence"/>
</dbReference>
<gene>
    <name evidence="1" type="ORF">QR685DRAFT_568392</name>
</gene>
<proteinExistence type="predicted"/>
<evidence type="ECO:0000313" key="2">
    <source>
        <dbReference type="Proteomes" id="UP001451303"/>
    </source>
</evidence>
<accession>A0ABR3DSI7</accession>
<keyword evidence="2" id="KW-1185">Reference proteome</keyword>
<comment type="caution">
    <text evidence="1">The sequence shown here is derived from an EMBL/GenBank/DDBJ whole genome shotgun (WGS) entry which is preliminary data.</text>
</comment>
<reference evidence="1 2" key="1">
    <citation type="submission" date="2023-09" db="EMBL/GenBank/DDBJ databases">
        <title>Multi-omics analysis of a traditional fermented food reveals byproduct-associated fungal strains for waste-to-food upcycling.</title>
        <authorList>
            <consortium name="Lawrence Berkeley National Laboratory"/>
            <person name="Rekdal V.M."/>
            <person name="Villalobos-Escobedo J.M."/>
            <person name="Rodriguez-Valeron N."/>
            <person name="Garcia M.O."/>
            <person name="Vasquez D.P."/>
            <person name="Damayanti I."/>
            <person name="Sorensen P.M."/>
            <person name="Baidoo E.E."/>
            <person name="De Carvalho A.C."/>
            <person name="Riley R."/>
            <person name="Lipzen A."/>
            <person name="He G."/>
            <person name="Yan M."/>
            <person name="Haridas S."/>
            <person name="Daum C."/>
            <person name="Yoshinaga Y."/>
            <person name="Ng V."/>
            <person name="Grigoriev I.V."/>
            <person name="Munk R."/>
            <person name="Nuraida L."/>
            <person name="Wijaya C.H."/>
            <person name="Morales P.-C."/>
            <person name="Keasling J.D."/>
        </authorList>
    </citation>
    <scope>NUCLEOTIDE SEQUENCE [LARGE SCALE GENOMIC DNA]</scope>
    <source>
        <strain evidence="1 2">FGSC 2613</strain>
    </source>
</reference>
<protein>
    <submittedName>
        <fullName evidence="1">Uncharacterized protein</fullName>
    </submittedName>
</protein>
<evidence type="ECO:0000313" key="1">
    <source>
        <dbReference type="EMBL" id="KAL0475635.1"/>
    </source>
</evidence>
<dbReference type="EMBL" id="JAVLET010000001">
    <property type="protein sequence ID" value="KAL0475635.1"/>
    <property type="molecule type" value="Genomic_DNA"/>
</dbReference>
<name>A0ABR3DSI7_NEUIN</name>
<sequence>MLRVDDKGSRLPTSLEKTGFYKVLRTVDIFSGAKPRLLNSTAMPAAIKTSRTPKFVPVGIMVDRQVDKTARTMENGMSMITALRRTSCEASILKPLHSRTLNINHQRSIPM</sequence>